<protein>
    <submittedName>
        <fullName evidence="1">Scramblase</fullName>
    </submittedName>
</protein>
<dbReference type="SUPFAM" id="SSF54518">
    <property type="entry name" value="Tubby C-terminal domain-like"/>
    <property type="match status" value="1"/>
</dbReference>
<dbReference type="GO" id="GO:0017128">
    <property type="term" value="F:phospholipid scramblase activity"/>
    <property type="evidence" value="ECO:0007669"/>
    <property type="project" value="InterPro"/>
</dbReference>
<reference evidence="1 2" key="1">
    <citation type="submission" date="2018-04" db="EMBL/GenBank/DDBJ databases">
        <title>Genome sequencing of Flavobacterium sp. HYN0059.</title>
        <authorList>
            <person name="Yi H."/>
            <person name="Baek C."/>
        </authorList>
    </citation>
    <scope>NUCLEOTIDE SEQUENCE [LARGE SCALE GENOMIC DNA]</scope>
    <source>
        <strain evidence="1 2">HYN0059</strain>
    </source>
</reference>
<evidence type="ECO:0000313" key="1">
    <source>
        <dbReference type="EMBL" id="AWH86201.1"/>
    </source>
</evidence>
<dbReference type="RefSeq" id="WP_108778924.1">
    <property type="nucleotide sequence ID" value="NZ_CP029186.1"/>
</dbReference>
<dbReference type="PANTHER" id="PTHR23248:SF9">
    <property type="entry name" value="PHOSPHOLIPID SCRAMBLASE"/>
    <property type="match status" value="1"/>
</dbReference>
<dbReference type="KEGG" id="falb:HYN59_14265"/>
<name>A0A2S1R0Y6_9FLAO</name>
<dbReference type="AlphaFoldDB" id="A0A2S1R0Y6"/>
<accession>A0A2S1R0Y6</accession>
<sequence>MNSNFFDSNSYFIDEKVNFFQFENSYTLYNDKGENIGAIKQKISAGQKVLRLFLNKAMMPFHLEIRNANNGLEATISRGWTFFMSKIVIQDANGQPVGKIKQKFKLFKPTFTITDMAENVVGVISGDWKAWNFVIKDARQMQIGAISKKWAGAVKEIFTSADKYNVMINPDYSDKKNKMIILAGAITIDMVLKESK</sequence>
<dbReference type="InterPro" id="IPR038595">
    <property type="entry name" value="LOR_sf"/>
</dbReference>
<proteinExistence type="predicted"/>
<dbReference type="InterPro" id="IPR005552">
    <property type="entry name" value="Scramblase"/>
</dbReference>
<dbReference type="Proteomes" id="UP000244929">
    <property type="component" value="Chromosome"/>
</dbReference>
<dbReference type="Gene3D" id="2.40.160.200">
    <property type="entry name" value="LURP1-related"/>
    <property type="match status" value="1"/>
</dbReference>
<dbReference type="EMBL" id="CP029186">
    <property type="protein sequence ID" value="AWH86201.1"/>
    <property type="molecule type" value="Genomic_DNA"/>
</dbReference>
<dbReference type="OrthoDB" id="652307at2"/>
<dbReference type="PANTHER" id="PTHR23248">
    <property type="entry name" value="PHOSPHOLIPID SCRAMBLASE-RELATED"/>
    <property type="match status" value="1"/>
</dbReference>
<dbReference type="GO" id="GO:0005886">
    <property type="term" value="C:plasma membrane"/>
    <property type="evidence" value="ECO:0007669"/>
    <property type="project" value="TreeGrafter"/>
</dbReference>
<organism evidence="1 2">
    <name type="scientific">Flavobacterium album</name>
    <dbReference type="NCBI Taxonomy" id="2175091"/>
    <lineage>
        <taxon>Bacteria</taxon>
        <taxon>Pseudomonadati</taxon>
        <taxon>Bacteroidota</taxon>
        <taxon>Flavobacteriia</taxon>
        <taxon>Flavobacteriales</taxon>
        <taxon>Flavobacteriaceae</taxon>
        <taxon>Flavobacterium</taxon>
    </lineage>
</organism>
<keyword evidence="2" id="KW-1185">Reference proteome</keyword>
<gene>
    <name evidence="1" type="ORF">HYN59_14265</name>
</gene>
<evidence type="ECO:0000313" key="2">
    <source>
        <dbReference type="Proteomes" id="UP000244929"/>
    </source>
</evidence>
<dbReference type="Pfam" id="PF03803">
    <property type="entry name" value="Scramblase"/>
    <property type="match status" value="1"/>
</dbReference>
<dbReference type="InterPro" id="IPR025659">
    <property type="entry name" value="Tubby-like_C"/>
</dbReference>